<feature type="transmembrane region" description="Helical" evidence="7">
    <location>
        <begin position="58"/>
        <end position="79"/>
    </location>
</feature>
<evidence type="ECO:0000313" key="9">
    <source>
        <dbReference type="Proteomes" id="UP000077428"/>
    </source>
</evidence>
<dbReference type="PATRIC" id="fig|66851.6.peg.42"/>
<dbReference type="STRING" id="66851.MBORA_00300"/>
<proteinExistence type="predicted"/>
<sequence>MNSWIYLIIAGIFEMGWVISLELSQNFTKINYIVLTTILMIFSIVFLSFSFKTISMGTAYACWTGIGAVGVILIGILFFNESTNFLRILFITLIVLGIIGLKLTNS</sequence>
<dbReference type="FunFam" id="1.10.3730.20:FF:000001">
    <property type="entry name" value="Quaternary ammonium compound resistance transporter SugE"/>
    <property type="match status" value="1"/>
</dbReference>
<keyword evidence="9" id="KW-1185">Reference proteome</keyword>
<dbReference type="InterPro" id="IPR037185">
    <property type="entry name" value="EmrE-like"/>
</dbReference>
<dbReference type="Proteomes" id="UP000077428">
    <property type="component" value="Unassembled WGS sequence"/>
</dbReference>
<feature type="transmembrane region" description="Helical" evidence="7">
    <location>
        <begin position="5"/>
        <end position="24"/>
    </location>
</feature>
<evidence type="ECO:0000256" key="5">
    <source>
        <dbReference type="ARBA" id="ARBA00022989"/>
    </source>
</evidence>
<keyword evidence="4 7" id="KW-0812">Transmembrane</keyword>
<keyword evidence="3" id="KW-1003">Cell membrane</keyword>
<feature type="transmembrane region" description="Helical" evidence="7">
    <location>
        <begin position="30"/>
        <end position="51"/>
    </location>
</feature>
<comment type="subcellular location">
    <subcellularLocation>
        <location evidence="1">Cell membrane</location>
        <topology evidence="1">Multi-pass membrane protein</topology>
    </subcellularLocation>
</comment>
<evidence type="ECO:0000256" key="4">
    <source>
        <dbReference type="ARBA" id="ARBA00022692"/>
    </source>
</evidence>
<keyword evidence="6 7" id="KW-0472">Membrane</keyword>
<organism evidence="8 9">
    <name type="scientific">Methanobrevibacter oralis</name>
    <dbReference type="NCBI Taxonomy" id="66851"/>
    <lineage>
        <taxon>Archaea</taxon>
        <taxon>Methanobacteriati</taxon>
        <taxon>Methanobacteriota</taxon>
        <taxon>Methanomada group</taxon>
        <taxon>Methanobacteria</taxon>
        <taxon>Methanobacteriales</taxon>
        <taxon>Methanobacteriaceae</taxon>
        <taxon>Methanobrevibacter</taxon>
    </lineage>
</organism>
<dbReference type="SUPFAM" id="SSF103481">
    <property type="entry name" value="Multidrug resistance efflux transporter EmrE"/>
    <property type="match status" value="1"/>
</dbReference>
<protein>
    <submittedName>
        <fullName evidence="8">Quaternary ammonium compound-resistance protein SugE</fullName>
    </submittedName>
</protein>
<evidence type="ECO:0000256" key="7">
    <source>
        <dbReference type="SAM" id="Phobius"/>
    </source>
</evidence>
<keyword evidence="2" id="KW-0813">Transport</keyword>
<reference evidence="9" key="1">
    <citation type="journal article" date="2016" name="Genome Announc.">
        <title>Draft Genome Sequences of Methanobrevibacter curvatus DSM11111, Methanobrevibacter cuticularis DSM11139, Methanobrevibacter filiformis DSM11501, and Methanobrevibacter oralis DSM7256.</title>
        <authorList>
            <person name="Poehlein A."/>
            <person name="Seedorf H."/>
        </authorList>
    </citation>
    <scope>NUCLEOTIDE SEQUENCE [LARGE SCALE GENOMIC DNA]</scope>
    <source>
        <strain evidence="9">DSM 7256 / JCM 30027 / ZR</strain>
    </source>
</reference>
<name>A0A166C917_METOA</name>
<dbReference type="Pfam" id="PF00893">
    <property type="entry name" value="Multi_Drug_Res"/>
    <property type="match status" value="1"/>
</dbReference>
<dbReference type="InterPro" id="IPR045324">
    <property type="entry name" value="Small_multidrug_res"/>
</dbReference>
<dbReference type="GO" id="GO:0022857">
    <property type="term" value="F:transmembrane transporter activity"/>
    <property type="evidence" value="ECO:0007669"/>
    <property type="project" value="InterPro"/>
</dbReference>
<evidence type="ECO:0000256" key="3">
    <source>
        <dbReference type="ARBA" id="ARBA00022475"/>
    </source>
</evidence>
<dbReference type="RefSeq" id="WP_042692482.1">
    <property type="nucleotide sequence ID" value="NZ_CABMAB010000008.1"/>
</dbReference>
<comment type="caution">
    <text evidence="8">The sequence shown here is derived from an EMBL/GenBank/DDBJ whole genome shotgun (WGS) entry which is preliminary data.</text>
</comment>
<evidence type="ECO:0000313" key="8">
    <source>
        <dbReference type="EMBL" id="KZX14256.1"/>
    </source>
</evidence>
<dbReference type="PANTHER" id="PTHR30561">
    <property type="entry name" value="SMR FAMILY PROTON-DEPENDENT DRUG EFFLUX TRANSPORTER SUGE"/>
    <property type="match status" value="1"/>
</dbReference>
<gene>
    <name evidence="8" type="primary">sugE</name>
    <name evidence="8" type="ORF">MBORA_00300</name>
</gene>
<dbReference type="OrthoDB" id="121740at2157"/>
<dbReference type="PANTHER" id="PTHR30561:SF0">
    <property type="entry name" value="GUANIDINIUM EXPORTER"/>
    <property type="match status" value="1"/>
</dbReference>
<dbReference type="GO" id="GO:0005886">
    <property type="term" value="C:plasma membrane"/>
    <property type="evidence" value="ECO:0007669"/>
    <property type="project" value="UniProtKB-SubCell"/>
</dbReference>
<dbReference type="EMBL" id="LWMU01000011">
    <property type="protein sequence ID" value="KZX14256.1"/>
    <property type="molecule type" value="Genomic_DNA"/>
</dbReference>
<accession>A0A166C917</accession>
<evidence type="ECO:0000256" key="6">
    <source>
        <dbReference type="ARBA" id="ARBA00023136"/>
    </source>
</evidence>
<dbReference type="InterPro" id="IPR000390">
    <property type="entry name" value="Small_drug/metabolite_transptr"/>
</dbReference>
<evidence type="ECO:0000256" key="1">
    <source>
        <dbReference type="ARBA" id="ARBA00004651"/>
    </source>
</evidence>
<keyword evidence="5 7" id="KW-1133">Transmembrane helix</keyword>
<dbReference type="Gene3D" id="1.10.3730.20">
    <property type="match status" value="1"/>
</dbReference>
<evidence type="ECO:0000256" key="2">
    <source>
        <dbReference type="ARBA" id="ARBA00022448"/>
    </source>
</evidence>
<dbReference type="AlphaFoldDB" id="A0A166C917"/>
<feature type="transmembrane region" description="Helical" evidence="7">
    <location>
        <begin position="85"/>
        <end position="104"/>
    </location>
</feature>